<dbReference type="PANTHER" id="PTHR48100">
    <property type="entry name" value="BROAD-SPECIFICITY PHOSPHATASE YOR283W-RELATED"/>
    <property type="match status" value="1"/>
</dbReference>
<proteinExistence type="inferred from homology"/>
<accession>C1EAI4</accession>
<dbReference type="Pfam" id="PF00300">
    <property type="entry name" value="His_Phos_1"/>
    <property type="match status" value="1"/>
</dbReference>
<keyword evidence="4" id="KW-0378">Hydrolase</keyword>
<evidence type="ECO:0000256" key="1">
    <source>
        <dbReference type="ARBA" id="ARBA00004470"/>
    </source>
</evidence>
<keyword evidence="12" id="KW-1185">Reference proteome</keyword>
<comment type="catalytic activity">
    <reaction evidence="7">
        <text>2-carboxy-D-arabinitol 1-phosphate + H2O = 2-carboxy-D-arabinitol + phosphate</text>
        <dbReference type="Rhea" id="RHEA:17837"/>
        <dbReference type="ChEBI" id="CHEBI:15377"/>
        <dbReference type="ChEBI" id="CHEBI:43474"/>
        <dbReference type="ChEBI" id="CHEBI:58008"/>
        <dbReference type="ChEBI" id="CHEBI:58185"/>
        <dbReference type="EC" id="3.1.3.63"/>
    </reaction>
</comment>
<evidence type="ECO:0000313" key="12">
    <source>
        <dbReference type="Proteomes" id="UP000002009"/>
    </source>
</evidence>
<dbReference type="CDD" id="cd07067">
    <property type="entry name" value="HP_PGM_like"/>
    <property type="match status" value="1"/>
</dbReference>
<gene>
    <name evidence="11" type="ORF">MICPUN_50990</name>
</gene>
<keyword evidence="2" id="KW-0150">Chloroplast</keyword>
<dbReference type="InterPro" id="IPR001345">
    <property type="entry name" value="PG/BPGM_mutase_AS"/>
</dbReference>
<protein>
    <recommendedName>
        <fullName evidence="8">2-carboxy-D-arabinitol-1-phosphatase</fullName>
        <ecNumber evidence="8">3.1.3.63</ecNumber>
    </recommendedName>
</protein>
<evidence type="ECO:0000256" key="7">
    <source>
        <dbReference type="ARBA" id="ARBA00052441"/>
    </source>
</evidence>
<evidence type="ECO:0000256" key="8">
    <source>
        <dbReference type="ARBA" id="ARBA00066640"/>
    </source>
</evidence>
<dbReference type="STRING" id="296587.C1EAI4"/>
<dbReference type="EC" id="3.1.3.63" evidence="8"/>
<dbReference type="Gene3D" id="3.40.50.1240">
    <property type="entry name" value="Phosphoglycerate mutase-like"/>
    <property type="match status" value="1"/>
</dbReference>
<dbReference type="KEGG" id="mis:MICPUN_50990"/>
<evidence type="ECO:0000313" key="11">
    <source>
        <dbReference type="EMBL" id="ACO64865.1"/>
    </source>
</evidence>
<dbReference type="InterPro" id="IPR050275">
    <property type="entry name" value="PGM_Phosphatase"/>
</dbReference>
<dbReference type="SUPFAM" id="SSF53254">
    <property type="entry name" value="Phosphoglycerate mutase-like"/>
    <property type="match status" value="1"/>
</dbReference>
<dbReference type="RefSeq" id="XP_002503607.1">
    <property type="nucleotide sequence ID" value="XM_002503561.1"/>
</dbReference>
<organism evidence="11 12">
    <name type="scientific">Micromonas commoda (strain RCC299 / NOUM17 / CCMP2709)</name>
    <name type="common">Picoplanktonic green alga</name>
    <dbReference type="NCBI Taxonomy" id="296587"/>
    <lineage>
        <taxon>Eukaryota</taxon>
        <taxon>Viridiplantae</taxon>
        <taxon>Chlorophyta</taxon>
        <taxon>Mamiellophyceae</taxon>
        <taxon>Mamiellales</taxon>
        <taxon>Mamiellaceae</taxon>
        <taxon>Micromonas</taxon>
    </lineage>
</organism>
<feature type="binding site" evidence="10">
    <location>
        <begin position="64"/>
        <end position="71"/>
    </location>
    <ligand>
        <name>substrate</name>
    </ligand>
</feature>
<evidence type="ECO:0000256" key="10">
    <source>
        <dbReference type="PIRSR" id="PIRSR613078-2"/>
    </source>
</evidence>
<evidence type="ECO:0000256" key="3">
    <source>
        <dbReference type="ARBA" id="ARBA00022640"/>
    </source>
</evidence>
<evidence type="ECO:0000256" key="4">
    <source>
        <dbReference type="ARBA" id="ARBA00022801"/>
    </source>
</evidence>
<evidence type="ECO:0000256" key="2">
    <source>
        <dbReference type="ARBA" id="ARBA00022528"/>
    </source>
</evidence>
<feature type="binding site" evidence="10">
    <location>
        <position position="150"/>
    </location>
    <ligand>
        <name>substrate</name>
    </ligand>
</feature>
<evidence type="ECO:0000256" key="5">
    <source>
        <dbReference type="ARBA" id="ARBA00022946"/>
    </source>
</evidence>
<feature type="binding site" evidence="10">
    <location>
        <position position="115"/>
    </location>
    <ligand>
        <name>substrate</name>
    </ligand>
</feature>
<evidence type="ECO:0000256" key="6">
    <source>
        <dbReference type="ARBA" id="ARBA00038362"/>
    </source>
</evidence>
<feature type="active site" description="Tele-phosphohistidine intermediate" evidence="9">
    <location>
        <position position="65"/>
    </location>
</feature>
<dbReference type="eggNOG" id="KOG0235">
    <property type="taxonomic scope" value="Eukaryota"/>
</dbReference>
<dbReference type="Proteomes" id="UP000002009">
    <property type="component" value="Chromosome 7"/>
</dbReference>
<dbReference type="SMART" id="SM00855">
    <property type="entry name" value="PGAM"/>
    <property type="match status" value="1"/>
</dbReference>
<dbReference type="GeneID" id="8245242"/>
<dbReference type="GO" id="GO:0009570">
    <property type="term" value="C:chloroplast stroma"/>
    <property type="evidence" value="ECO:0007669"/>
    <property type="project" value="UniProtKB-SubCell"/>
</dbReference>
<name>C1EAI4_MICCC</name>
<dbReference type="InterPro" id="IPR029033">
    <property type="entry name" value="His_PPase_superfam"/>
</dbReference>
<sequence length="410" mass="44970">MAAVVNDFRARTRCGPPTSFDLRSTVVRTGPARVPLNLDSTCSAASASKRLPDVGSTKRVTLVRHGQSTWNKEGRIQGSSDLSVLTQKGESQAEITREMLQGKHFDIGFRSPLARASRTAEVIWDSRDSKLIDLWELREIDLYSFQGLLKEEGKAKYGDKYAAWKADPANFEIDGHFPVRELWERGAECWKSILDADGQDVLVVAHNAVNQSMVANALGLGSEYFRRLSQSNCGLTTFVFNPYQGEEAHSVILERLNQTPALPLKGNADMTYNRALLICSSLPKDEDEAEERTKVVESLAKVLMEEGIKSIWHDSAAFSSSLAYEIANLLKVKDFDNVFDSTDANMRSLRGAGTTVLLAEESVIASCVAHALQVDGGLGVTLTLSTGGMTLIDFSDQNVSIACINYTAHL</sequence>
<dbReference type="GO" id="GO:0047538">
    <property type="term" value="F:2-carboxy-D-arabinitol-1-phosphatase activity"/>
    <property type="evidence" value="ECO:0007669"/>
    <property type="project" value="UniProtKB-EC"/>
</dbReference>
<comment type="subcellular location">
    <subcellularLocation>
        <location evidence="1">Plastid</location>
        <location evidence="1">Chloroplast stroma</location>
    </subcellularLocation>
</comment>
<dbReference type="OrthoDB" id="354304at2759"/>
<dbReference type="InterPro" id="IPR013078">
    <property type="entry name" value="His_Pase_superF_clade-1"/>
</dbReference>
<keyword evidence="3" id="KW-0934">Plastid</keyword>
<feature type="active site" description="Proton donor/acceptor" evidence="9">
    <location>
        <position position="139"/>
    </location>
</feature>
<dbReference type="PANTHER" id="PTHR48100:SF10">
    <property type="entry name" value="2-CARBOXY-D-ARABINITOL-1-PHOSPHATASE-RELATED"/>
    <property type="match status" value="1"/>
</dbReference>
<keyword evidence="5" id="KW-0809">Transit peptide</keyword>
<dbReference type="FunFam" id="3.40.50.1240:FF:000018">
    <property type="entry name" value="Phosphoglycerate mutase"/>
    <property type="match status" value="1"/>
</dbReference>
<comment type="similarity">
    <text evidence="6">Belongs to the phosphoglycerate mutase family.</text>
</comment>
<reference evidence="11 12" key="1">
    <citation type="journal article" date="2009" name="Science">
        <title>Green evolution and dynamic adaptations revealed by genomes of the marine picoeukaryotes Micromonas.</title>
        <authorList>
            <person name="Worden A.Z."/>
            <person name="Lee J.H."/>
            <person name="Mock T."/>
            <person name="Rouze P."/>
            <person name="Simmons M.P."/>
            <person name="Aerts A.L."/>
            <person name="Allen A.E."/>
            <person name="Cuvelier M.L."/>
            <person name="Derelle E."/>
            <person name="Everett M.V."/>
            <person name="Foulon E."/>
            <person name="Grimwood J."/>
            <person name="Gundlach H."/>
            <person name="Henrissat B."/>
            <person name="Napoli C."/>
            <person name="McDonald S.M."/>
            <person name="Parker M.S."/>
            <person name="Rombauts S."/>
            <person name="Salamov A."/>
            <person name="Von Dassow P."/>
            <person name="Badger J.H."/>
            <person name="Coutinho P.M."/>
            <person name="Demir E."/>
            <person name="Dubchak I."/>
            <person name="Gentemann C."/>
            <person name="Eikrem W."/>
            <person name="Gready J.E."/>
            <person name="John U."/>
            <person name="Lanier W."/>
            <person name="Lindquist E.A."/>
            <person name="Lucas S."/>
            <person name="Mayer K.F."/>
            <person name="Moreau H."/>
            <person name="Not F."/>
            <person name="Otillar R."/>
            <person name="Panaud O."/>
            <person name="Pangilinan J."/>
            <person name="Paulsen I."/>
            <person name="Piegu B."/>
            <person name="Poliakov A."/>
            <person name="Robbens S."/>
            <person name="Schmutz J."/>
            <person name="Toulza E."/>
            <person name="Wyss T."/>
            <person name="Zelensky A."/>
            <person name="Zhou K."/>
            <person name="Armbrust E.V."/>
            <person name="Bhattacharya D."/>
            <person name="Goodenough U.W."/>
            <person name="Van de Peer Y."/>
            <person name="Grigoriev I.V."/>
        </authorList>
    </citation>
    <scope>NUCLEOTIDE SEQUENCE [LARGE SCALE GENOMIC DNA]</scope>
    <source>
        <strain evidence="12">RCC299 / NOUM17</strain>
    </source>
</reference>
<dbReference type="InParanoid" id="C1EAI4"/>
<dbReference type="PROSITE" id="PS00175">
    <property type="entry name" value="PG_MUTASE"/>
    <property type="match status" value="1"/>
</dbReference>
<dbReference type="AlphaFoldDB" id="C1EAI4"/>
<dbReference type="EMBL" id="CP001328">
    <property type="protein sequence ID" value="ACO64865.1"/>
    <property type="molecule type" value="Genomic_DNA"/>
</dbReference>
<evidence type="ECO:0000256" key="9">
    <source>
        <dbReference type="PIRSR" id="PIRSR613078-1"/>
    </source>
</evidence>